<sequence>MRIERVIMLSTDDPVAVVRRPGLGPVVLLNAARVTEAAAARFEQRLRADRTLLDLFPSA</sequence>
<evidence type="ECO:0000313" key="1">
    <source>
        <dbReference type="EMBL" id="MBB4949681.1"/>
    </source>
</evidence>
<dbReference type="RefSeq" id="WP_184920207.1">
    <property type="nucleotide sequence ID" value="NZ_JACHJR010000001.1"/>
</dbReference>
<dbReference type="AlphaFoldDB" id="A0A7W7WJV0"/>
<gene>
    <name evidence="1" type="ORF">F4556_005216</name>
</gene>
<proteinExistence type="predicted"/>
<protein>
    <submittedName>
        <fullName evidence="1">Uncharacterized protein</fullName>
    </submittedName>
</protein>
<comment type="caution">
    <text evidence="1">The sequence shown here is derived from an EMBL/GenBank/DDBJ whole genome shotgun (WGS) entry which is preliminary data.</text>
</comment>
<name>A0A7W7WJV0_9ACTN</name>
<organism evidence="1 2">
    <name type="scientific">Kitasatospora gansuensis</name>
    <dbReference type="NCBI Taxonomy" id="258050"/>
    <lineage>
        <taxon>Bacteria</taxon>
        <taxon>Bacillati</taxon>
        <taxon>Actinomycetota</taxon>
        <taxon>Actinomycetes</taxon>
        <taxon>Kitasatosporales</taxon>
        <taxon>Streptomycetaceae</taxon>
        <taxon>Kitasatospora</taxon>
    </lineage>
</organism>
<dbReference type="EMBL" id="JACHJR010000001">
    <property type="protein sequence ID" value="MBB4949681.1"/>
    <property type="molecule type" value="Genomic_DNA"/>
</dbReference>
<dbReference type="Proteomes" id="UP000573327">
    <property type="component" value="Unassembled WGS sequence"/>
</dbReference>
<keyword evidence="2" id="KW-1185">Reference proteome</keyword>
<reference evidence="1 2" key="1">
    <citation type="submission" date="2020-08" db="EMBL/GenBank/DDBJ databases">
        <title>Sequencing the genomes of 1000 actinobacteria strains.</title>
        <authorList>
            <person name="Klenk H.-P."/>
        </authorList>
    </citation>
    <scope>NUCLEOTIDE SEQUENCE [LARGE SCALE GENOMIC DNA]</scope>
    <source>
        <strain evidence="1 2">DSM 44786</strain>
    </source>
</reference>
<accession>A0A7W7WJV0</accession>
<evidence type="ECO:0000313" key="2">
    <source>
        <dbReference type="Proteomes" id="UP000573327"/>
    </source>
</evidence>